<organism evidence="3 4">
    <name type="scientific">Amycolatopsis rubida</name>
    <dbReference type="NCBI Taxonomy" id="112413"/>
    <lineage>
        <taxon>Bacteria</taxon>
        <taxon>Bacillati</taxon>
        <taxon>Actinomycetota</taxon>
        <taxon>Actinomycetes</taxon>
        <taxon>Pseudonocardiales</taxon>
        <taxon>Pseudonocardiaceae</taxon>
        <taxon>Amycolatopsis</taxon>
    </lineage>
</organism>
<dbReference type="EMBL" id="FOWC01000025">
    <property type="protein sequence ID" value="SFQ78852.1"/>
    <property type="molecule type" value="Genomic_DNA"/>
</dbReference>
<name>A0A1I6BCZ9_9PSEU</name>
<keyword evidence="3" id="KW-0540">Nuclease</keyword>
<dbReference type="NCBIfam" id="NF009150">
    <property type="entry name" value="PRK12497.1-3"/>
    <property type="match status" value="1"/>
</dbReference>
<dbReference type="HAMAP" id="MF_00048">
    <property type="entry name" value="UPF0102"/>
    <property type="match status" value="1"/>
</dbReference>
<keyword evidence="3" id="KW-0255">Endonuclease</keyword>
<gene>
    <name evidence="3" type="ORF">SAMN05421854_12585</name>
</gene>
<dbReference type="AlphaFoldDB" id="A0A1I6BCZ9"/>
<dbReference type="GO" id="GO:0004519">
    <property type="term" value="F:endonuclease activity"/>
    <property type="evidence" value="ECO:0007669"/>
    <property type="project" value="UniProtKB-KW"/>
</dbReference>
<dbReference type="PANTHER" id="PTHR34039">
    <property type="entry name" value="UPF0102 PROTEIN YRAN"/>
    <property type="match status" value="1"/>
</dbReference>
<keyword evidence="3" id="KW-0378">Hydrolase</keyword>
<proteinExistence type="inferred from homology"/>
<dbReference type="InterPro" id="IPR011335">
    <property type="entry name" value="Restrct_endonuc-II-like"/>
</dbReference>
<dbReference type="NCBIfam" id="TIGR00252">
    <property type="entry name" value="YraN family protein"/>
    <property type="match status" value="1"/>
</dbReference>
<dbReference type="Pfam" id="PF02021">
    <property type="entry name" value="UPF0102"/>
    <property type="match status" value="1"/>
</dbReference>
<evidence type="ECO:0000256" key="2">
    <source>
        <dbReference type="HAMAP-Rule" id="MF_00048"/>
    </source>
</evidence>
<comment type="similarity">
    <text evidence="1 2">Belongs to the UPF0102 family.</text>
</comment>
<dbReference type="Proteomes" id="UP000199137">
    <property type="component" value="Unassembled WGS sequence"/>
</dbReference>
<dbReference type="PANTHER" id="PTHR34039:SF1">
    <property type="entry name" value="UPF0102 PROTEIN YRAN"/>
    <property type="match status" value="1"/>
</dbReference>
<dbReference type="InterPro" id="IPR011856">
    <property type="entry name" value="tRNA_endonuc-like_dom_sf"/>
</dbReference>
<dbReference type="NCBIfam" id="NF009154">
    <property type="entry name" value="PRK12497.3-3"/>
    <property type="match status" value="1"/>
</dbReference>
<sequence>MLTLSEGDTMNDGPHPGAAWRRTFGRWGEDLAARHLQAAGMVLLSRNWHCREGELDLVLSEGDRVIFCEVKTRSSTEYGTPAESVTPDKIDRVHRAAMRWLKEHRVGWCRIRYDVVTVYAPDGVEPVVRHLAGAF</sequence>
<reference evidence="3 4" key="1">
    <citation type="submission" date="2016-10" db="EMBL/GenBank/DDBJ databases">
        <authorList>
            <person name="de Groot N.N."/>
        </authorList>
    </citation>
    <scope>NUCLEOTIDE SEQUENCE [LARGE SCALE GENOMIC DNA]</scope>
    <source>
        <strain evidence="3 4">DSM 44637</strain>
    </source>
</reference>
<dbReference type="Gene3D" id="3.40.1350.10">
    <property type="match status" value="1"/>
</dbReference>
<evidence type="ECO:0000313" key="4">
    <source>
        <dbReference type="Proteomes" id="UP000199137"/>
    </source>
</evidence>
<evidence type="ECO:0000313" key="3">
    <source>
        <dbReference type="EMBL" id="SFQ78852.1"/>
    </source>
</evidence>
<accession>A0A1I6BCZ9</accession>
<evidence type="ECO:0000256" key="1">
    <source>
        <dbReference type="ARBA" id="ARBA00006738"/>
    </source>
</evidence>
<protein>
    <recommendedName>
        <fullName evidence="2">UPF0102 protein SAMN05421854_12585</fullName>
    </recommendedName>
</protein>
<dbReference type="CDD" id="cd20736">
    <property type="entry name" value="PoNe_Nuclease"/>
    <property type="match status" value="1"/>
</dbReference>
<dbReference type="InterPro" id="IPR003509">
    <property type="entry name" value="UPF0102_YraN-like"/>
</dbReference>
<dbReference type="GO" id="GO:0003676">
    <property type="term" value="F:nucleic acid binding"/>
    <property type="evidence" value="ECO:0007669"/>
    <property type="project" value="InterPro"/>
</dbReference>
<dbReference type="STRING" id="112413.SAMN05421854_12585"/>
<dbReference type="SUPFAM" id="SSF52980">
    <property type="entry name" value="Restriction endonuclease-like"/>
    <property type="match status" value="1"/>
</dbReference>